<accession>A0A411YJ83</accession>
<dbReference type="KEGG" id="erz:ER308_17635"/>
<proteinExistence type="predicted"/>
<evidence type="ECO:0000256" key="1">
    <source>
        <dbReference type="SAM" id="Phobius"/>
    </source>
</evidence>
<name>A0A411YJ83_9ACTN</name>
<keyword evidence="1" id="KW-0472">Membrane</keyword>
<feature type="transmembrane region" description="Helical" evidence="1">
    <location>
        <begin position="135"/>
        <end position="157"/>
    </location>
</feature>
<feature type="transmembrane region" description="Helical" evidence="1">
    <location>
        <begin position="104"/>
        <end position="123"/>
    </location>
</feature>
<dbReference type="OrthoDB" id="5174623at2"/>
<sequence>MSGPLGVVALLLAQTAVGALVVLWGIGAWGATRRTFIHLTGIAATLAAWGAWAAGRAGVAEAASGVGAADGFAAAVPGALLASAGVLTLWQGALITGENAVSRLLGYVATLGAAAALGITAASRGDRILLAVTEAGLGALFLGSTLLGLLLGHWYLFERRLTNRYMIRSARWYAAGVVAGAAAAGLSSLNPAPPLAGFSPFLAVPGFSLWLAGGLVLVCALIAAFVLKLAHEGGRSIQAATGLMYLAVIMAFSAELSTKFRFF</sequence>
<feature type="transmembrane region" description="Helical" evidence="1">
    <location>
        <begin position="36"/>
        <end position="52"/>
    </location>
</feature>
<feature type="transmembrane region" description="Helical" evidence="1">
    <location>
        <begin position="239"/>
        <end position="257"/>
    </location>
</feature>
<dbReference type="EMBL" id="CP036402">
    <property type="protein sequence ID" value="QBI21211.1"/>
    <property type="molecule type" value="Genomic_DNA"/>
</dbReference>
<reference evidence="2 3" key="1">
    <citation type="submission" date="2019-01" db="EMBL/GenBank/DDBJ databases">
        <title>Egibacter rhizosphaerae EGI 80759T.</title>
        <authorList>
            <person name="Chen D.-D."/>
            <person name="Tian Y."/>
            <person name="Jiao J.-Y."/>
            <person name="Zhang X.-T."/>
            <person name="Zhang Y.-G."/>
            <person name="Zhang Y."/>
            <person name="Xiao M."/>
            <person name="Shu W.-S."/>
            <person name="Li W.-J."/>
        </authorList>
    </citation>
    <scope>NUCLEOTIDE SEQUENCE [LARGE SCALE GENOMIC DNA]</scope>
    <source>
        <strain evidence="2 3">EGI 80759</strain>
    </source>
</reference>
<feature type="transmembrane region" description="Helical" evidence="1">
    <location>
        <begin position="169"/>
        <end position="187"/>
    </location>
</feature>
<dbReference type="Proteomes" id="UP000291469">
    <property type="component" value="Chromosome"/>
</dbReference>
<evidence type="ECO:0000313" key="2">
    <source>
        <dbReference type="EMBL" id="QBI21211.1"/>
    </source>
</evidence>
<evidence type="ECO:0000313" key="3">
    <source>
        <dbReference type="Proteomes" id="UP000291469"/>
    </source>
</evidence>
<keyword evidence="3" id="KW-1185">Reference proteome</keyword>
<feature type="transmembrane region" description="Helical" evidence="1">
    <location>
        <begin position="207"/>
        <end position="227"/>
    </location>
</feature>
<feature type="transmembrane region" description="Helical" evidence="1">
    <location>
        <begin position="6"/>
        <end position="29"/>
    </location>
</feature>
<dbReference type="RefSeq" id="WP_131156204.1">
    <property type="nucleotide sequence ID" value="NZ_CP036402.1"/>
</dbReference>
<gene>
    <name evidence="2" type="ORF">ER308_17635</name>
</gene>
<dbReference type="InterPro" id="IPR006311">
    <property type="entry name" value="TAT_signal"/>
</dbReference>
<keyword evidence="1" id="KW-0812">Transmembrane</keyword>
<keyword evidence="1" id="KW-1133">Transmembrane helix</keyword>
<organism evidence="2 3">
    <name type="scientific">Egibacter rhizosphaerae</name>
    <dbReference type="NCBI Taxonomy" id="1670831"/>
    <lineage>
        <taxon>Bacteria</taxon>
        <taxon>Bacillati</taxon>
        <taxon>Actinomycetota</taxon>
        <taxon>Nitriliruptoria</taxon>
        <taxon>Egibacterales</taxon>
        <taxon>Egibacteraceae</taxon>
        <taxon>Egibacter</taxon>
    </lineage>
</organism>
<protein>
    <submittedName>
        <fullName evidence="2">Uncharacterized protein</fullName>
    </submittedName>
</protein>
<feature type="transmembrane region" description="Helical" evidence="1">
    <location>
        <begin position="72"/>
        <end position="92"/>
    </location>
</feature>
<dbReference type="AlphaFoldDB" id="A0A411YJ83"/>
<dbReference type="PROSITE" id="PS51318">
    <property type="entry name" value="TAT"/>
    <property type="match status" value="1"/>
</dbReference>